<reference evidence="15 16" key="1">
    <citation type="journal article" date="2016" name="Nat. Commun.">
        <title>Thousands of microbial genomes shed light on interconnected biogeochemical processes in an aquifer system.</title>
        <authorList>
            <person name="Anantharaman K."/>
            <person name="Brown C.T."/>
            <person name="Hug L.A."/>
            <person name="Sharon I."/>
            <person name="Castelle C.J."/>
            <person name="Probst A.J."/>
            <person name="Thomas B.C."/>
            <person name="Singh A."/>
            <person name="Wilkins M.J."/>
            <person name="Karaoz U."/>
            <person name="Brodie E.L."/>
            <person name="Williams K.H."/>
            <person name="Hubbard S.S."/>
            <person name="Banfield J.F."/>
        </authorList>
    </citation>
    <scope>NUCLEOTIDE SEQUENCE [LARGE SCALE GENOMIC DNA]</scope>
</reference>
<dbReference type="GO" id="GO:0006508">
    <property type="term" value="P:proteolysis"/>
    <property type="evidence" value="ECO:0007669"/>
    <property type="project" value="UniProtKB-KW"/>
</dbReference>
<evidence type="ECO:0000313" key="15">
    <source>
        <dbReference type="EMBL" id="OHA90125.1"/>
    </source>
</evidence>
<evidence type="ECO:0000256" key="11">
    <source>
        <dbReference type="ARBA" id="ARBA00023049"/>
    </source>
</evidence>
<keyword evidence="9" id="KW-0862">Zinc</keyword>
<evidence type="ECO:0000256" key="7">
    <source>
        <dbReference type="ARBA" id="ARBA00022723"/>
    </source>
</evidence>
<dbReference type="EMBL" id="MHVH01000006">
    <property type="protein sequence ID" value="OHA90125.1"/>
    <property type="molecule type" value="Genomic_DNA"/>
</dbReference>
<comment type="similarity">
    <text evidence="3">Belongs to the peptidase M50B family.</text>
</comment>
<evidence type="ECO:0000256" key="5">
    <source>
        <dbReference type="ARBA" id="ARBA00022670"/>
    </source>
</evidence>
<evidence type="ECO:0000256" key="6">
    <source>
        <dbReference type="ARBA" id="ARBA00022692"/>
    </source>
</evidence>
<dbReference type="InterPro" id="IPR044537">
    <property type="entry name" value="Rip2-like"/>
</dbReference>
<feature type="transmembrane region" description="Helical" evidence="13">
    <location>
        <begin position="6"/>
        <end position="28"/>
    </location>
</feature>
<accession>A0A1G2SYQ5</accession>
<evidence type="ECO:0000259" key="14">
    <source>
        <dbReference type="Pfam" id="PF02163"/>
    </source>
</evidence>
<feature type="transmembrane region" description="Helical" evidence="13">
    <location>
        <begin position="124"/>
        <end position="144"/>
    </location>
</feature>
<dbReference type="GO" id="GO:0008237">
    <property type="term" value="F:metallopeptidase activity"/>
    <property type="evidence" value="ECO:0007669"/>
    <property type="project" value="UniProtKB-KW"/>
</dbReference>
<dbReference type="GO" id="GO:0046872">
    <property type="term" value="F:metal ion binding"/>
    <property type="evidence" value="ECO:0007669"/>
    <property type="project" value="UniProtKB-KW"/>
</dbReference>
<comment type="subcellular location">
    <subcellularLocation>
        <location evidence="2">Cell membrane</location>
        <topology evidence="2">Multi-pass membrane protein</topology>
    </subcellularLocation>
</comment>
<dbReference type="PANTHER" id="PTHR35864">
    <property type="entry name" value="ZINC METALLOPROTEASE MJ0611-RELATED"/>
    <property type="match status" value="1"/>
</dbReference>
<dbReference type="InterPro" id="IPR052348">
    <property type="entry name" value="Metallopeptidase_M50B"/>
</dbReference>
<evidence type="ECO:0000256" key="10">
    <source>
        <dbReference type="ARBA" id="ARBA00022989"/>
    </source>
</evidence>
<evidence type="ECO:0000256" key="2">
    <source>
        <dbReference type="ARBA" id="ARBA00004651"/>
    </source>
</evidence>
<keyword evidence="11" id="KW-0482">Metalloprotease</keyword>
<dbReference type="Proteomes" id="UP000178107">
    <property type="component" value="Unassembled WGS sequence"/>
</dbReference>
<evidence type="ECO:0000256" key="12">
    <source>
        <dbReference type="ARBA" id="ARBA00023136"/>
    </source>
</evidence>
<sequence length="205" mass="22861">MDLPFQIAILIMSVVIHEVSHGYAASYLGDDTARWQGRLTLNPFKHLDLVGSFLVPVVAYMTAGFIFGWAKPVPYNPYNLRPGRWSEAIVAGAGPVSNIFLAIVFGLILRAATASGASWANESFVSITAIIVFINIVLAIFNLVPIPPLDGSKLLFAIFPENSLRLRQFFEKYGLILVLFFIFFLWQYLFPLIVLIFKLITGISF</sequence>
<feature type="transmembrane region" description="Helical" evidence="13">
    <location>
        <begin position="173"/>
        <end position="197"/>
    </location>
</feature>
<feature type="transmembrane region" description="Helical" evidence="13">
    <location>
        <begin position="89"/>
        <end position="112"/>
    </location>
</feature>
<dbReference type="GO" id="GO:0005886">
    <property type="term" value="C:plasma membrane"/>
    <property type="evidence" value="ECO:0007669"/>
    <property type="project" value="UniProtKB-SubCell"/>
</dbReference>
<keyword evidence="10 13" id="KW-1133">Transmembrane helix</keyword>
<evidence type="ECO:0000256" key="8">
    <source>
        <dbReference type="ARBA" id="ARBA00022801"/>
    </source>
</evidence>
<feature type="transmembrane region" description="Helical" evidence="13">
    <location>
        <begin position="49"/>
        <end position="69"/>
    </location>
</feature>
<dbReference type="InterPro" id="IPR008915">
    <property type="entry name" value="Peptidase_M50"/>
</dbReference>
<comment type="caution">
    <text evidence="15">The sequence shown here is derived from an EMBL/GenBank/DDBJ whole genome shotgun (WGS) entry which is preliminary data.</text>
</comment>
<gene>
    <name evidence="15" type="ORF">A2838_00640</name>
</gene>
<comment type="cofactor">
    <cofactor evidence="1">
        <name>Zn(2+)</name>
        <dbReference type="ChEBI" id="CHEBI:29105"/>
    </cofactor>
</comment>
<keyword evidence="5" id="KW-0645">Protease</keyword>
<feature type="domain" description="Peptidase M50" evidence="14">
    <location>
        <begin position="117"/>
        <end position="184"/>
    </location>
</feature>
<evidence type="ECO:0000313" key="16">
    <source>
        <dbReference type="Proteomes" id="UP000178107"/>
    </source>
</evidence>
<evidence type="ECO:0000256" key="13">
    <source>
        <dbReference type="SAM" id="Phobius"/>
    </source>
</evidence>
<evidence type="ECO:0000256" key="4">
    <source>
        <dbReference type="ARBA" id="ARBA00022475"/>
    </source>
</evidence>
<proteinExistence type="inferred from homology"/>
<protein>
    <recommendedName>
        <fullName evidence="14">Peptidase M50 domain-containing protein</fullName>
    </recommendedName>
</protein>
<organism evidence="15 16">
    <name type="scientific">Candidatus Zambryskibacteria bacterium RIFCSPHIGHO2_01_FULL_46_25</name>
    <dbReference type="NCBI Taxonomy" id="1802738"/>
    <lineage>
        <taxon>Bacteria</taxon>
        <taxon>Candidatus Zambryskiibacteriota</taxon>
    </lineage>
</organism>
<dbReference type="PANTHER" id="PTHR35864:SF1">
    <property type="entry name" value="ZINC METALLOPROTEASE YWHC-RELATED"/>
    <property type="match status" value="1"/>
</dbReference>
<dbReference type="AlphaFoldDB" id="A0A1G2SYQ5"/>
<evidence type="ECO:0000256" key="3">
    <source>
        <dbReference type="ARBA" id="ARBA00007931"/>
    </source>
</evidence>
<keyword evidence="8" id="KW-0378">Hydrolase</keyword>
<keyword evidence="7" id="KW-0479">Metal-binding</keyword>
<name>A0A1G2SYQ5_9BACT</name>
<dbReference type="CDD" id="cd06158">
    <property type="entry name" value="S2P-M50_like_1"/>
    <property type="match status" value="1"/>
</dbReference>
<evidence type="ECO:0000256" key="1">
    <source>
        <dbReference type="ARBA" id="ARBA00001947"/>
    </source>
</evidence>
<keyword evidence="6 13" id="KW-0812">Transmembrane</keyword>
<evidence type="ECO:0000256" key="9">
    <source>
        <dbReference type="ARBA" id="ARBA00022833"/>
    </source>
</evidence>
<dbReference type="Pfam" id="PF02163">
    <property type="entry name" value="Peptidase_M50"/>
    <property type="match status" value="1"/>
</dbReference>
<keyword evidence="4" id="KW-1003">Cell membrane</keyword>
<keyword evidence="12 13" id="KW-0472">Membrane</keyword>